<proteinExistence type="predicted"/>
<dbReference type="SMART" id="SM01244">
    <property type="entry name" value="IRS"/>
    <property type="match status" value="1"/>
</dbReference>
<gene>
    <name evidence="2" type="ORF">CLODIP_2_CD14960</name>
</gene>
<dbReference type="Proteomes" id="UP000494165">
    <property type="component" value="Unassembled WGS sequence"/>
</dbReference>
<dbReference type="EMBL" id="CADEPI010000114">
    <property type="protein sequence ID" value="CAB3375554.1"/>
    <property type="molecule type" value="Genomic_DNA"/>
</dbReference>
<dbReference type="Pfam" id="PF02174">
    <property type="entry name" value="IRS"/>
    <property type="match status" value="1"/>
</dbReference>
<dbReference type="Gene3D" id="2.30.29.30">
    <property type="entry name" value="Pleckstrin-homology domain (PH domain)/Phosphotyrosine-binding domain (PTB)"/>
    <property type="match status" value="2"/>
</dbReference>
<protein>
    <recommendedName>
        <fullName evidence="1">IRS-type PTB domain-containing protein</fullName>
    </recommendedName>
</protein>
<dbReference type="CDD" id="cd00821">
    <property type="entry name" value="PH"/>
    <property type="match status" value="1"/>
</dbReference>
<dbReference type="PANTHER" id="PTHR21258">
    <property type="entry name" value="DOCKING PROTEIN RELATED"/>
    <property type="match status" value="1"/>
</dbReference>
<sequence length="439" mass="50028">MDMELPYKEGFLLVPFISALLKKVKLEHFRRKNLKKYSISQKTWQKRYCKLFKGTKHGLQRVEIFETEGDSWKNNIIKFLTLDNCIKISPTPLKNQSLTFTIFARGFTQEFATLSESDLFDWVSCFQTAAFDKGEENDRPFNSNSYPHDDYEENNDLYCSANEGVFTVQVMPTPASVRCNLSEAHYTLVVNRTALQLRSALLNERLLYTWPFMYIRRYGSKNGVLSLDVGRKCDSGEGSFQFKTDPQKNVFQCISSTMKNWRVMAKQDDSQLQLSATPVNIASSQFQAAMNMEPGSRTPLPPSPTSATNSLIMNELSMSCAFENSVKNKGVPSKPPRKVPSITIEPKQYDEVEHINNAWKTLGVDEFTHTENYSADKVELGVKRVGPFKEEPTVITQRKFINQHSVESMENYDTLQHFAAPSANLKYTDDSAIYSQVSG</sequence>
<dbReference type="InterPro" id="IPR001849">
    <property type="entry name" value="PH_domain"/>
</dbReference>
<name>A0A8S1D3T8_9INSE</name>
<dbReference type="GO" id="GO:0007169">
    <property type="term" value="P:cell surface receptor protein tyrosine kinase signaling pathway"/>
    <property type="evidence" value="ECO:0007669"/>
    <property type="project" value="TreeGrafter"/>
</dbReference>
<evidence type="ECO:0000313" key="2">
    <source>
        <dbReference type="EMBL" id="CAB3375554.1"/>
    </source>
</evidence>
<dbReference type="PROSITE" id="PS51064">
    <property type="entry name" value="IRS_PTB"/>
    <property type="match status" value="1"/>
</dbReference>
<dbReference type="InterPro" id="IPR050996">
    <property type="entry name" value="Docking_Protein_DOK"/>
</dbReference>
<evidence type="ECO:0000313" key="3">
    <source>
        <dbReference type="Proteomes" id="UP000494165"/>
    </source>
</evidence>
<dbReference type="SMART" id="SM00233">
    <property type="entry name" value="PH"/>
    <property type="match status" value="1"/>
</dbReference>
<dbReference type="GO" id="GO:0007265">
    <property type="term" value="P:Ras protein signal transduction"/>
    <property type="evidence" value="ECO:0007669"/>
    <property type="project" value="TreeGrafter"/>
</dbReference>
<dbReference type="GO" id="GO:0043410">
    <property type="term" value="P:positive regulation of MAPK cascade"/>
    <property type="evidence" value="ECO:0007669"/>
    <property type="project" value="TreeGrafter"/>
</dbReference>
<reference evidence="2 3" key="1">
    <citation type="submission" date="2020-04" db="EMBL/GenBank/DDBJ databases">
        <authorList>
            <person name="Alioto T."/>
            <person name="Alioto T."/>
            <person name="Gomez Garrido J."/>
        </authorList>
    </citation>
    <scope>NUCLEOTIDE SEQUENCE [LARGE SCALE GENOMIC DNA]</scope>
</reference>
<organism evidence="2 3">
    <name type="scientific">Cloeon dipterum</name>
    <dbReference type="NCBI Taxonomy" id="197152"/>
    <lineage>
        <taxon>Eukaryota</taxon>
        <taxon>Metazoa</taxon>
        <taxon>Ecdysozoa</taxon>
        <taxon>Arthropoda</taxon>
        <taxon>Hexapoda</taxon>
        <taxon>Insecta</taxon>
        <taxon>Pterygota</taxon>
        <taxon>Palaeoptera</taxon>
        <taxon>Ephemeroptera</taxon>
        <taxon>Pisciforma</taxon>
        <taxon>Baetidae</taxon>
        <taxon>Cloeon</taxon>
    </lineage>
</organism>
<dbReference type="AlphaFoldDB" id="A0A8S1D3T8"/>
<dbReference type="SUPFAM" id="SSF50729">
    <property type="entry name" value="PH domain-like"/>
    <property type="match status" value="2"/>
</dbReference>
<dbReference type="PANTHER" id="PTHR21258:SF62">
    <property type="entry name" value="INSULIN RECEPTOR SUBSTRATE 1"/>
    <property type="match status" value="1"/>
</dbReference>
<keyword evidence="3" id="KW-1185">Reference proteome</keyword>
<dbReference type="InterPro" id="IPR011993">
    <property type="entry name" value="PH-like_dom_sf"/>
</dbReference>
<evidence type="ECO:0000259" key="1">
    <source>
        <dbReference type="PROSITE" id="PS51064"/>
    </source>
</evidence>
<accession>A0A8S1D3T8</accession>
<feature type="domain" description="IRS-type PTB" evidence="1">
    <location>
        <begin position="162"/>
        <end position="268"/>
    </location>
</feature>
<dbReference type="InterPro" id="IPR002404">
    <property type="entry name" value="IRS_PTB"/>
</dbReference>
<dbReference type="GO" id="GO:0005737">
    <property type="term" value="C:cytoplasm"/>
    <property type="evidence" value="ECO:0007669"/>
    <property type="project" value="TreeGrafter"/>
</dbReference>
<dbReference type="OrthoDB" id="6243387at2759"/>
<dbReference type="SMART" id="SM00310">
    <property type="entry name" value="PTBI"/>
    <property type="match status" value="1"/>
</dbReference>
<comment type="caution">
    <text evidence="2">The sequence shown here is derived from an EMBL/GenBank/DDBJ whole genome shotgun (WGS) entry which is preliminary data.</text>
</comment>